<protein>
    <submittedName>
        <fullName evidence="2">Uncharacterized protein</fullName>
    </submittedName>
</protein>
<evidence type="ECO:0000313" key="3">
    <source>
        <dbReference type="Proteomes" id="UP000000813"/>
    </source>
</evidence>
<dbReference type="EMBL" id="KY000036">
    <property type="protein sequence ID" value="ASK42667.1"/>
    <property type="molecule type" value="Genomic_DNA"/>
</dbReference>
<dbReference type="OrthoDB" id="8420682at2"/>
<dbReference type="EnsemblBacteria" id="AAK91097">
    <property type="protein sequence ID" value="AAK91097"/>
    <property type="gene ID" value="Atu6133"/>
</dbReference>
<keyword evidence="3" id="KW-1185">Reference proteome</keyword>
<dbReference type="PATRIC" id="fig|176299.10.peg.5340"/>
<proteinExistence type="predicted"/>
<reference evidence="1" key="1">
    <citation type="journal article" date="2001" name="Science">
        <title>The genome of the natural genetic engineer Agrobacterium tumefaciens C58.</title>
        <authorList>
            <person name="Wood D.W."/>
            <person name="Setubal J.C."/>
            <person name="Kaul R."/>
            <person name="Monks D.E."/>
            <person name="Kitajima J.P."/>
            <person name="Okura V.K."/>
            <person name="Zhou Y."/>
            <person name="Chen L."/>
            <person name="Wood G.E."/>
            <person name="Almeida N.F.Jr."/>
            <person name="Woo L."/>
            <person name="Chen Y."/>
            <person name="Paulsen I.T."/>
            <person name="Eisen J.A."/>
            <person name="Karp P.D."/>
            <person name="Bovee D.Sr."/>
            <person name="Chapman P."/>
            <person name="Clendenning J."/>
            <person name="Deatherage G."/>
            <person name="Gillet W."/>
            <person name="Grant C."/>
            <person name="Kutyavin T."/>
            <person name="Levy R."/>
            <person name="Li M.J."/>
            <person name="McClelland E."/>
            <person name="Palmieri A."/>
            <person name="Raymond C."/>
            <person name="Rouse G."/>
            <person name="Saenphimmachak C."/>
            <person name="Wu Z."/>
            <person name="Romero P."/>
            <person name="Gordon D."/>
            <person name="Zhang S."/>
            <person name="Yoo H."/>
            <person name="Tao Y."/>
            <person name="Biddle P."/>
            <person name="Jung M."/>
            <person name="Krespan W."/>
            <person name="Perry M."/>
            <person name="Gordon-Kamm B."/>
            <person name="Liao L."/>
            <person name="Kim S."/>
            <person name="Hendrick C."/>
            <person name="Zhao Z.Y."/>
            <person name="Dolan M."/>
            <person name="Chumley F."/>
            <person name="Tingey S.V."/>
            <person name="Tomb J.F."/>
            <person name="Gordon M.P."/>
            <person name="Olson M.V."/>
            <person name="Nester E.W."/>
        </authorList>
    </citation>
    <scope>NUCLEOTIDE SEQUENCE</scope>
    <source>
        <strain evidence="1">C58</strain>
    </source>
</reference>
<reference evidence="2" key="5">
    <citation type="submission" date="2016-10" db="EMBL/GenBank/DDBJ databases">
        <title>Agrobacterium Ti plasmids: Classification based on T-DNA and Vir regions organization.</title>
        <authorList>
            <person name="Nabi N."/>
            <person name="Vial L."/>
            <person name="Ben Hafsa A."/>
            <person name="Chapulliot D."/>
            <person name="Berard A."/>
            <person name="Chauveau A."/>
            <person name="Le Paslier M.-C."/>
            <person name="Harzallah Skhiri F."/>
            <person name="Brunel D."/>
            <person name="Nesme X."/>
            <person name="Chaouachi M."/>
        </authorList>
    </citation>
    <scope>NUCLEOTIDE SEQUENCE</scope>
    <source>
        <plasmid evidence="2">pTi_GV3101</plasmid>
    </source>
</reference>
<dbReference type="GeneID" id="1137456"/>
<reference evidence="1" key="3">
    <citation type="submission" date="2001-08" db="EMBL/GenBank/DDBJ databases">
        <title>Complete Genome Sequence of Agrobacterium tumefaciens C58 (Rhizobium radiobacter C58), the Causative Agent of Crown Gall Disease in Plants.</title>
        <authorList>
            <person name="Hinkle G."/>
            <person name="Slater S.C."/>
            <person name="Goodner B."/>
        </authorList>
    </citation>
    <scope>NUCLEOTIDE SEQUENCE</scope>
    <source>
        <strain evidence="1">C58</strain>
        <plasmid evidence="1">Ti</plasmid>
    </source>
</reference>
<organism evidence="2">
    <name type="scientific">Agrobacterium fabrum (strain C58 / ATCC 33970)</name>
    <name type="common">Agrobacterium tumefaciens (strain C58)</name>
    <dbReference type="NCBI Taxonomy" id="176299"/>
    <lineage>
        <taxon>Bacteria</taxon>
        <taxon>Pseudomonadati</taxon>
        <taxon>Pseudomonadota</taxon>
        <taxon>Alphaproteobacteria</taxon>
        <taxon>Hyphomicrobiales</taxon>
        <taxon>Rhizobiaceae</taxon>
        <taxon>Rhizobium/Agrobacterium group</taxon>
        <taxon>Agrobacterium</taxon>
        <taxon>Agrobacterium tumefaciens complex</taxon>
    </lineage>
</organism>
<geneLocation type="plasmid" evidence="2">
    <name>pTi_GV3101</name>
</geneLocation>
<gene>
    <name evidence="1" type="ordered locus">Atu6133</name>
</gene>
<dbReference type="EMBL" id="AE007871">
    <property type="protein sequence ID" value="AAK91097.1"/>
    <property type="molecule type" value="Genomic_DNA"/>
</dbReference>
<evidence type="ECO:0000313" key="2">
    <source>
        <dbReference type="EMBL" id="ASK42667.1"/>
    </source>
</evidence>
<dbReference type="PIR" id="AC3244">
    <property type="entry name" value="AC3244"/>
</dbReference>
<dbReference type="HOGENOM" id="CLU_2327637_0_0_5"/>
<dbReference type="Proteomes" id="UP000000813">
    <property type="component" value="Plasmid Ti"/>
</dbReference>
<keyword evidence="2" id="KW-0614">Plasmid</keyword>
<evidence type="ECO:0000313" key="1">
    <source>
        <dbReference type="EMBL" id="AAK91097.1"/>
    </source>
</evidence>
<geneLocation type="plasmid" evidence="1 3">
    <name>Ti</name>
</geneLocation>
<accession>A9CKU9</accession>
<dbReference type="KEGG" id="atu:Atu6133"/>
<reference evidence="1 3" key="2">
    <citation type="journal article" date="2001" name="Science">
        <title>Genome sequence of the plant pathogen and biotechnology agent Agrobacterium tumefaciens C58.</title>
        <authorList>
            <person name="Goodner B."/>
            <person name="Hinkle G."/>
            <person name="Gattung S."/>
            <person name="Miller N."/>
            <person name="Blanchard M."/>
            <person name="Qurollo B."/>
            <person name="Goldman B.S."/>
            <person name="Cao Y."/>
            <person name="Askenazi M."/>
            <person name="Halling C."/>
            <person name="Mullin L."/>
            <person name="Houmiel K."/>
            <person name="Gordon J."/>
            <person name="Vaudin M."/>
            <person name="Iartchouk O."/>
            <person name="Epp A."/>
            <person name="Liu F."/>
            <person name="Wollam C."/>
            <person name="Allinger M."/>
            <person name="Doughty D."/>
            <person name="Scott C."/>
            <person name="Lappas C."/>
            <person name="Markelz B."/>
            <person name="Flanagan C."/>
            <person name="Crowell C."/>
            <person name="Gurson J."/>
            <person name="Lomo C."/>
            <person name="Sear C."/>
            <person name="Strub G."/>
            <person name="Cielo C."/>
            <person name="Slater S."/>
        </authorList>
    </citation>
    <scope>NUCLEOTIDE SEQUENCE [LARGE SCALE GENOMIC DNA]</scope>
    <source>
        <strain evidence="1">C58</strain>
        <strain evidence="3">C58 / ATCC 33970</strain>
        <plasmid evidence="3">Plasmid Ti</plasmid>
    </source>
</reference>
<name>A0A2Z2PI87_AGRFC</name>
<sequence>MMSVTSYTFYTYSQATADDQAHWLHGHTTVQFFDSLEAARQELVKLHEDLSQDLDLTWRPLYLEKIETRAVTKELLLSLLNRNMEALIERHMIVDTISSFSSSALSGHN</sequence>
<dbReference type="RefSeq" id="WP_010974899.1">
    <property type="nucleotide sequence ID" value="NC_003065.3"/>
</dbReference>
<reference evidence="1" key="4">
    <citation type="submission" date="2007-10" db="EMBL/GenBank/DDBJ databases">
        <authorList>
            <consortium name="agrobacterium.org"/>
            <person name="Slater S.C."/>
            <person name="Setubal J.C."/>
            <person name="Zhao Y."/>
            <person name="Goodner B."/>
            <person name="Houmiel K."/>
            <person name="Sun J."/>
            <person name="Kaul R."/>
            <person name="Goldman B."/>
            <person name="Chen Q."/>
            <person name="Huang W.Mun."/>
            <person name="Casjens S."/>
            <person name="Farrand S."/>
            <person name="Burr T."/>
            <person name="Nester E."/>
            <person name="Kadoi R."/>
            <person name="Ostheimer T."/>
            <person name="Pride N."/>
            <person name="Sabo A."/>
            <person name="Henry E."/>
            <person name="Telepak E."/>
            <person name="Wood D."/>
        </authorList>
    </citation>
    <scope>NUCLEOTIDE SEQUENCE</scope>
    <source>
        <strain evidence="1">C58</strain>
        <plasmid evidence="1">Ti</plasmid>
    </source>
</reference>
<dbReference type="AlphaFoldDB" id="A0A2Z2PI87"/>
<accession>A0A2Z2PI87</accession>